<gene>
    <name evidence="2" type="ORF">FIE12Z_11730</name>
</gene>
<keyword evidence="1" id="KW-0472">Membrane</keyword>
<reference evidence="2 3" key="1">
    <citation type="journal article" date="2018" name="PLoS Pathog.">
        <title>Evolution of structural diversity of trichothecenes, a family of toxins produced by plant pathogenic and entomopathogenic fungi.</title>
        <authorList>
            <person name="Proctor R.H."/>
            <person name="McCormick S.P."/>
            <person name="Kim H.S."/>
            <person name="Cardoza R.E."/>
            <person name="Stanley A.M."/>
            <person name="Lindo L."/>
            <person name="Kelly A."/>
            <person name="Brown D.W."/>
            <person name="Lee T."/>
            <person name="Vaughan M.M."/>
            <person name="Alexander N.J."/>
            <person name="Busman M."/>
            <person name="Gutierrez S."/>
        </authorList>
    </citation>
    <scope>NUCLEOTIDE SEQUENCE [LARGE SCALE GENOMIC DNA]</scope>
    <source>
        <strain evidence="2 3">NRRL 13405</strain>
    </source>
</reference>
<dbReference type="InterPro" id="IPR025363">
    <property type="entry name" value="DUF4267"/>
</dbReference>
<dbReference type="EMBL" id="PXXK01000467">
    <property type="protein sequence ID" value="RFN44025.1"/>
    <property type="molecule type" value="Genomic_DNA"/>
</dbReference>
<evidence type="ECO:0000313" key="3">
    <source>
        <dbReference type="Proteomes" id="UP000265631"/>
    </source>
</evidence>
<keyword evidence="1" id="KW-0812">Transmembrane</keyword>
<name>A0A395M820_9HYPO</name>
<sequence>MAFTDLAIYLLGIGCIIRSIMAFTNPQAEYAINGLKHNVTHKDDSSSGPIYMLGLWELIIGILLVVSQGTGAKDGVTILLVLMGFYKTGVAVLLSRIGDDDKMTKVLANLGTAFMLFVGALSM</sequence>
<keyword evidence="1" id="KW-1133">Transmembrane helix</keyword>
<protein>
    <submittedName>
        <fullName evidence="2">Sorbose reductase sou1</fullName>
    </submittedName>
</protein>
<dbReference type="AlphaFoldDB" id="A0A395M820"/>
<organism evidence="2 3">
    <name type="scientific">Fusarium flagelliforme</name>
    <dbReference type="NCBI Taxonomy" id="2675880"/>
    <lineage>
        <taxon>Eukaryota</taxon>
        <taxon>Fungi</taxon>
        <taxon>Dikarya</taxon>
        <taxon>Ascomycota</taxon>
        <taxon>Pezizomycotina</taxon>
        <taxon>Sordariomycetes</taxon>
        <taxon>Hypocreomycetidae</taxon>
        <taxon>Hypocreales</taxon>
        <taxon>Nectriaceae</taxon>
        <taxon>Fusarium</taxon>
        <taxon>Fusarium incarnatum-equiseti species complex</taxon>
    </lineage>
</organism>
<keyword evidence="3" id="KW-1185">Reference proteome</keyword>
<dbReference type="Proteomes" id="UP000265631">
    <property type="component" value="Unassembled WGS sequence"/>
</dbReference>
<dbReference type="Pfam" id="PF14087">
    <property type="entry name" value="DUF4267"/>
    <property type="match status" value="1"/>
</dbReference>
<feature type="transmembrane region" description="Helical" evidence="1">
    <location>
        <begin position="6"/>
        <end position="28"/>
    </location>
</feature>
<evidence type="ECO:0000313" key="2">
    <source>
        <dbReference type="EMBL" id="RFN44025.1"/>
    </source>
</evidence>
<evidence type="ECO:0000256" key="1">
    <source>
        <dbReference type="SAM" id="Phobius"/>
    </source>
</evidence>
<proteinExistence type="predicted"/>
<accession>A0A395M820</accession>
<dbReference type="OrthoDB" id="5081179at2759"/>
<feature type="transmembrane region" description="Helical" evidence="1">
    <location>
        <begin position="75"/>
        <end position="94"/>
    </location>
</feature>
<comment type="caution">
    <text evidence="2">The sequence shown here is derived from an EMBL/GenBank/DDBJ whole genome shotgun (WGS) entry which is preliminary data.</text>
</comment>
<feature type="transmembrane region" description="Helical" evidence="1">
    <location>
        <begin position="49"/>
        <end position="69"/>
    </location>
</feature>